<feature type="compositionally biased region" description="Basic residues" evidence="1">
    <location>
        <begin position="271"/>
        <end position="281"/>
    </location>
</feature>
<feature type="non-terminal residue" evidence="2">
    <location>
        <position position="362"/>
    </location>
</feature>
<organism evidence="2 3">
    <name type="scientific">Polyporus arcularius HHB13444</name>
    <dbReference type="NCBI Taxonomy" id="1314778"/>
    <lineage>
        <taxon>Eukaryota</taxon>
        <taxon>Fungi</taxon>
        <taxon>Dikarya</taxon>
        <taxon>Basidiomycota</taxon>
        <taxon>Agaricomycotina</taxon>
        <taxon>Agaricomycetes</taxon>
        <taxon>Polyporales</taxon>
        <taxon>Polyporaceae</taxon>
        <taxon>Polyporus</taxon>
    </lineage>
</organism>
<accession>A0A5C3NK13</accession>
<feature type="compositionally biased region" description="Basic and acidic residues" evidence="1">
    <location>
        <begin position="134"/>
        <end position="160"/>
    </location>
</feature>
<proteinExistence type="predicted"/>
<dbReference type="Proteomes" id="UP000308197">
    <property type="component" value="Unassembled WGS sequence"/>
</dbReference>
<name>A0A5C3NK13_9APHY</name>
<reference evidence="2 3" key="1">
    <citation type="journal article" date="2019" name="Nat. Ecol. Evol.">
        <title>Megaphylogeny resolves global patterns of mushroom evolution.</title>
        <authorList>
            <person name="Varga T."/>
            <person name="Krizsan K."/>
            <person name="Foldi C."/>
            <person name="Dima B."/>
            <person name="Sanchez-Garcia M."/>
            <person name="Sanchez-Ramirez S."/>
            <person name="Szollosi G.J."/>
            <person name="Szarkandi J.G."/>
            <person name="Papp V."/>
            <person name="Albert L."/>
            <person name="Andreopoulos W."/>
            <person name="Angelini C."/>
            <person name="Antonin V."/>
            <person name="Barry K.W."/>
            <person name="Bougher N.L."/>
            <person name="Buchanan P."/>
            <person name="Buyck B."/>
            <person name="Bense V."/>
            <person name="Catcheside P."/>
            <person name="Chovatia M."/>
            <person name="Cooper J."/>
            <person name="Damon W."/>
            <person name="Desjardin D."/>
            <person name="Finy P."/>
            <person name="Geml J."/>
            <person name="Haridas S."/>
            <person name="Hughes K."/>
            <person name="Justo A."/>
            <person name="Karasinski D."/>
            <person name="Kautmanova I."/>
            <person name="Kiss B."/>
            <person name="Kocsube S."/>
            <person name="Kotiranta H."/>
            <person name="LaButti K.M."/>
            <person name="Lechner B.E."/>
            <person name="Liimatainen K."/>
            <person name="Lipzen A."/>
            <person name="Lukacs Z."/>
            <person name="Mihaltcheva S."/>
            <person name="Morgado L.N."/>
            <person name="Niskanen T."/>
            <person name="Noordeloos M.E."/>
            <person name="Ohm R.A."/>
            <person name="Ortiz-Santana B."/>
            <person name="Ovrebo C."/>
            <person name="Racz N."/>
            <person name="Riley R."/>
            <person name="Savchenko A."/>
            <person name="Shiryaev A."/>
            <person name="Soop K."/>
            <person name="Spirin V."/>
            <person name="Szebenyi C."/>
            <person name="Tomsovsky M."/>
            <person name="Tulloss R.E."/>
            <person name="Uehling J."/>
            <person name="Grigoriev I.V."/>
            <person name="Vagvolgyi C."/>
            <person name="Papp T."/>
            <person name="Martin F.M."/>
            <person name="Miettinen O."/>
            <person name="Hibbett D.S."/>
            <person name="Nagy L.G."/>
        </authorList>
    </citation>
    <scope>NUCLEOTIDE SEQUENCE [LARGE SCALE GENOMIC DNA]</scope>
    <source>
        <strain evidence="2 3">HHB13444</strain>
    </source>
</reference>
<dbReference type="AlphaFoldDB" id="A0A5C3NK13"/>
<evidence type="ECO:0000313" key="3">
    <source>
        <dbReference type="Proteomes" id="UP000308197"/>
    </source>
</evidence>
<evidence type="ECO:0008006" key="4">
    <source>
        <dbReference type="Google" id="ProtNLM"/>
    </source>
</evidence>
<feature type="region of interest" description="Disordered" evidence="1">
    <location>
        <begin position="203"/>
        <end position="329"/>
    </location>
</feature>
<evidence type="ECO:0000256" key="1">
    <source>
        <dbReference type="SAM" id="MobiDB-lite"/>
    </source>
</evidence>
<keyword evidence="3" id="KW-1185">Reference proteome</keyword>
<dbReference type="InParanoid" id="A0A5C3NK13"/>
<protein>
    <recommendedName>
        <fullName evidence="4">Zn(2)-C6 fungal-type domain-containing protein</fullName>
    </recommendedName>
</protein>
<feature type="compositionally biased region" description="Basic and acidic residues" evidence="1">
    <location>
        <begin position="25"/>
        <end position="36"/>
    </location>
</feature>
<dbReference type="EMBL" id="ML212845">
    <property type="protein sequence ID" value="TFK78061.1"/>
    <property type="molecule type" value="Genomic_DNA"/>
</dbReference>
<feature type="compositionally biased region" description="Low complexity" evidence="1">
    <location>
        <begin position="254"/>
        <end position="265"/>
    </location>
</feature>
<feature type="region of interest" description="Disordered" evidence="1">
    <location>
        <begin position="16"/>
        <end position="69"/>
    </location>
</feature>
<feature type="region of interest" description="Disordered" evidence="1">
    <location>
        <begin position="114"/>
        <end position="160"/>
    </location>
</feature>
<gene>
    <name evidence="2" type="ORF">K466DRAFT_571083</name>
</gene>
<sequence length="362" mass="39536">MPPKTQDEIAALRLQQAEAQGIPLRRAEAAEKEAKQAKQPKKRTPTKPRSGGVAAGEEWTEKATDSPCTPCRKAKAICRYYMSGRSAACVRCQEKKVKCEGGNLPVGVRVKKRKTHDVVDSDLEDETPTPKKKKVEETPKAGPSKGKERAHPELEPEPEVEKVQLKKIVVVSRDLFLWVLQLGYSTGRHNPYGFARGCDTGTGPGHGLGAPPVSGKSDRVALQHSSWQHGMASRKRAGTTTATSSPPKKRSNRGADGASAPDAGSNENVAKKSKGKKGKKSSGREKKAVDDPTLEDDGIEIVEGGGRKKKKTTVEEVEDEGDGSQQKDAALIDEEERLRKMMDKWNSVMYAFYKPPVIEYIQ</sequence>
<evidence type="ECO:0000313" key="2">
    <source>
        <dbReference type="EMBL" id="TFK78061.1"/>
    </source>
</evidence>